<proteinExistence type="predicted"/>
<accession>A0A1Y1QFT9</accession>
<name>A0A1Y1QFT9_9GAMM</name>
<reference evidence="1 2" key="1">
    <citation type="submission" date="2017-01" db="EMBL/GenBank/DDBJ databases">
        <title>Novel large sulfur bacteria in the metagenomes of groundwater-fed chemosynthetic microbial mats in the Lake Huron basin.</title>
        <authorList>
            <person name="Sharrar A.M."/>
            <person name="Flood B.E."/>
            <person name="Bailey J.V."/>
            <person name="Jones D.S."/>
            <person name="Biddanda B."/>
            <person name="Ruberg S.A."/>
            <person name="Marcus D.N."/>
            <person name="Dick G.J."/>
        </authorList>
    </citation>
    <scope>NUCLEOTIDE SEQUENCE [LARGE SCALE GENOMIC DNA]</scope>
    <source>
        <strain evidence="1">A8</strain>
    </source>
</reference>
<dbReference type="AlphaFoldDB" id="A0A1Y1QFT9"/>
<evidence type="ECO:0000313" key="2">
    <source>
        <dbReference type="Proteomes" id="UP000192491"/>
    </source>
</evidence>
<evidence type="ECO:0000313" key="1">
    <source>
        <dbReference type="EMBL" id="OQX04546.1"/>
    </source>
</evidence>
<dbReference type="EMBL" id="MTEJ01000332">
    <property type="protein sequence ID" value="OQX04546.1"/>
    <property type="molecule type" value="Genomic_DNA"/>
</dbReference>
<organism evidence="1 2">
    <name type="scientific">Thiothrix lacustris</name>
    <dbReference type="NCBI Taxonomy" id="525917"/>
    <lineage>
        <taxon>Bacteria</taxon>
        <taxon>Pseudomonadati</taxon>
        <taxon>Pseudomonadota</taxon>
        <taxon>Gammaproteobacteria</taxon>
        <taxon>Thiotrichales</taxon>
        <taxon>Thiotrichaceae</taxon>
        <taxon>Thiothrix</taxon>
    </lineage>
</organism>
<dbReference type="Proteomes" id="UP000192491">
    <property type="component" value="Unassembled WGS sequence"/>
</dbReference>
<gene>
    <name evidence="1" type="ORF">BWK73_35940</name>
</gene>
<comment type="caution">
    <text evidence="1">The sequence shown here is derived from an EMBL/GenBank/DDBJ whole genome shotgun (WGS) entry which is preliminary data.</text>
</comment>
<protein>
    <submittedName>
        <fullName evidence="1">Uncharacterized protein</fullName>
    </submittedName>
</protein>
<sequence>MKHLNIKFNAYTVTPTLAHPQAQAGLSGDVSTYRVVNIPDDVQASHVLYLFDHTAIVHPDKLPVPYTVEYRQLGVGRVIRSGVLIRADQVKPDMVFCCTNYPGAGIRTCHGSHLRQIGGDTTIVIDCGVGVSPLELSLSDELEVLGGAA</sequence>